<dbReference type="InterPro" id="IPR023187">
    <property type="entry name" value="Tscrpt_reg_MarR-type_CS"/>
</dbReference>
<dbReference type="Gene3D" id="1.10.10.10">
    <property type="entry name" value="Winged helix-like DNA-binding domain superfamily/Winged helix DNA-binding domain"/>
    <property type="match status" value="1"/>
</dbReference>
<dbReference type="PATRIC" id="fig|1526658.3.peg.3476"/>
<dbReference type="Pfam" id="PF01047">
    <property type="entry name" value="MarR"/>
    <property type="match status" value="1"/>
</dbReference>
<dbReference type="SMART" id="SM00347">
    <property type="entry name" value="HTH_MARR"/>
    <property type="match status" value="1"/>
</dbReference>
<dbReference type="PANTHER" id="PTHR33164:SF95">
    <property type="entry name" value="TRANSCRIPTIONAL REGULATOR"/>
    <property type="match status" value="1"/>
</dbReference>
<dbReference type="PANTHER" id="PTHR33164">
    <property type="entry name" value="TRANSCRIPTIONAL REGULATOR, MARR FAMILY"/>
    <property type="match status" value="1"/>
</dbReference>
<dbReference type="PRINTS" id="PR00598">
    <property type="entry name" value="HTHMARR"/>
</dbReference>
<evidence type="ECO:0000313" key="7">
    <source>
        <dbReference type="Proteomes" id="UP000037822"/>
    </source>
</evidence>
<keyword evidence="7" id="KW-1185">Reference proteome</keyword>
<dbReference type="InterPro" id="IPR036390">
    <property type="entry name" value="WH_DNA-bd_sf"/>
</dbReference>
<gene>
    <name evidence="6" type="ORF">AE618_02095</name>
</gene>
<feature type="region of interest" description="Disordered" evidence="4">
    <location>
        <begin position="1"/>
        <end position="32"/>
    </location>
</feature>
<dbReference type="SUPFAM" id="SSF46785">
    <property type="entry name" value="Winged helix' DNA-binding domain"/>
    <property type="match status" value="1"/>
</dbReference>
<evidence type="ECO:0000259" key="5">
    <source>
        <dbReference type="PROSITE" id="PS50995"/>
    </source>
</evidence>
<proteinExistence type="predicted"/>
<dbReference type="EMBL" id="LGSZ01000013">
    <property type="protein sequence ID" value="KPH82717.1"/>
    <property type="molecule type" value="Genomic_DNA"/>
</dbReference>
<protein>
    <recommendedName>
        <fullName evidence="5">HTH marR-type domain-containing protein</fullName>
    </recommendedName>
</protein>
<feature type="compositionally biased region" description="Low complexity" evidence="4">
    <location>
        <begin position="1"/>
        <end position="20"/>
    </location>
</feature>
<dbReference type="Proteomes" id="UP000037822">
    <property type="component" value="Unassembled WGS sequence"/>
</dbReference>
<accession>A0A0N1F7U9</accession>
<evidence type="ECO:0000256" key="1">
    <source>
        <dbReference type="ARBA" id="ARBA00023015"/>
    </source>
</evidence>
<dbReference type="InterPro" id="IPR039422">
    <property type="entry name" value="MarR/SlyA-like"/>
</dbReference>
<organism evidence="6 7">
    <name type="scientific">Bosea vaviloviae</name>
    <dbReference type="NCBI Taxonomy" id="1526658"/>
    <lineage>
        <taxon>Bacteria</taxon>
        <taxon>Pseudomonadati</taxon>
        <taxon>Pseudomonadota</taxon>
        <taxon>Alphaproteobacteria</taxon>
        <taxon>Hyphomicrobiales</taxon>
        <taxon>Boseaceae</taxon>
        <taxon>Bosea</taxon>
    </lineage>
</organism>
<name>A0A0N1F7U9_9HYPH</name>
<keyword evidence="2" id="KW-0238">DNA-binding</keyword>
<keyword evidence="1" id="KW-0805">Transcription regulation</keyword>
<dbReference type="GO" id="GO:0006950">
    <property type="term" value="P:response to stress"/>
    <property type="evidence" value="ECO:0007669"/>
    <property type="project" value="TreeGrafter"/>
</dbReference>
<dbReference type="RefSeq" id="WP_082364927.1">
    <property type="nucleotide sequence ID" value="NZ_LGSZ01000013.1"/>
</dbReference>
<keyword evidence="3" id="KW-0804">Transcription</keyword>
<sequence length="170" mass="18289">MTSSETSATDAAAEPATDASPRQRRAGPAVAAPNSYVLDEQVGFLMRRAQQRHIAIFQRIMGDDGPTPTQFAAMSKLSGGEEISQNQLGRMTAMDPATIKGVISRLADRGLVERLSDPDDQRRVRVRLTPKGLAAIPGLIEKARAITAATLSPLSREEAERLLGLLARLD</sequence>
<evidence type="ECO:0000256" key="4">
    <source>
        <dbReference type="SAM" id="MobiDB-lite"/>
    </source>
</evidence>
<reference evidence="6 7" key="1">
    <citation type="submission" date="2015-07" db="EMBL/GenBank/DDBJ databases">
        <title>Whole genome sequencing of Bosea vaviloviae isolated from cave pool.</title>
        <authorList>
            <person name="Tan N.E.H."/>
            <person name="Lee Y.P."/>
            <person name="Gan H.M."/>
            <person name="Barton H."/>
            <person name="Savka M.A."/>
        </authorList>
    </citation>
    <scope>NUCLEOTIDE SEQUENCE [LARGE SCALE GENOMIC DNA]</scope>
    <source>
        <strain evidence="6 7">SD260</strain>
    </source>
</reference>
<dbReference type="AlphaFoldDB" id="A0A0N1F7U9"/>
<dbReference type="PROSITE" id="PS50995">
    <property type="entry name" value="HTH_MARR_2"/>
    <property type="match status" value="1"/>
</dbReference>
<evidence type="ECO:0000256" key="2">
    <source>
        <dbReference type="ARBA" id="ARBA00023125"/>
    </source>
</evidence>
<dbReference type="OrthoDB" id="9814496at2"/>
<dbReference type="InterPro" id="IPR000835">
    <property type="entry name" value="HTH_MarR-typ"/>
</dbReference>
<comment type="caution">
    <text evidence="6">The sequence shown here is derived from an EMBL/GenBank/DDBJ whole genome shotgun (WGS) entry which is preliminary data.</text>
</comment>
<feature type="domain" description="HTH marR-type" evidence="5">
    <location>
        <begin position="39"/>
        <end position="170"/>
    </location>
</feature>
<dbReference type="GO" id="GO:0003700">
    <property type="term" value="F:DNA-binding transcription factor activity"/>
    <property type="evidence" value="ECO:0007669"/>
    <property type="project" value="InterPro"/>
</dbReference>
<evidence type="ECO:0000313" key="6">
    <source>
        <dbReference type="EMBL" id="KPH82717.1"/>
    </source>
</evidence>
<evidence type="ECO:0000256" key="3">
    <source>
        <dbReference type="ARBA" id="ARBA00023163"/>
    </source>
</evidence>
<dbReference type="InterPro" id="IPR036388">
    <property type="entry name" value="WH-like_DNA-bd_sf"/>
</dbReference>
<dbReference type="GO" id="GO:0003677">
    <property type="term" value="F:DNA binding"/>
    <property type="evidence" value="ECO:0007669"/>
    <property type="project" value="UniProtKB-KW"/>
</dbReference>
<dbReference type="PROSITE" id="PS01117">
    <property type="entry name" value="HTH_MARR_1"/>
    <property type="match status" value="1"/>
</dbReference>